<dbReference type="Pfam" id="PF03629">
    <property type="entry name" value="SASA"/>
    <property type="match status" value="1"/>
</dbReference>
<evidence type="ECO:0000256" key="1">
    <source>
        <dbReference type="ARBA" id="ARBA00022801"/>
    </source>
</evidence>
<keyword evidence="6" id="KW-1185">Reference proteome</keyword>
<feature type="domain" description="Sialate O-acetylesterase" evidence="4">
    <location>
        <begin position="106"/>
        <end position="332"/>
    </location>
</feature>
<feature type="region of interest" description="Disordered" evidence="2">
    <location>
        <begin position="35"/>
        <end position="84"/>
    </location>
</feature>
<dbReference type="EMBL" id="CP106679">
    <property type="protein sequence ID" value="UXP32365.1"/>
    <property type="molecule type" value="Genomic_DNA"/>
</dbReference>
<dbReference type="Gene3D" id="3.40.50.1110">
    <property type="entry name" value="SGNH hydrolase"/>
    <property type="match status" value="1"/>
</dbReference>
<proteinExistence type="predicted"/>
<dbReference type="SUPFAM" id="SSF52266">
    <property type="entry name" value="SGNH hydrolase"/>
    <property type="match status" value="1"/>
</dbReference>
<name>A0ABY6CQQ3_9BACT</name>
<evidence type="ECO:0000256" key="2">
    <source>
        <dbReference type="SAM" id="MobiDB-lite"/>
    </source>
</evidence>
<sequence>MIIKTRNIKITPLLLVVALLLFGMACDTQEDKEILTEEKVQEDDVQDDNEEEPIDEEPVEEEESEEEEEDSEVISNPDDDFYQGTRANFPRIVEYPTEMPHKDKLYIFFMAGQSNMAGRGLVEPSDTIPNNRILSIDSTASWILAKEPLHWYEPKFTGLDCGMSFASTLLNSLPSDVTVAVIPCAVGGSNIHNWQTNAEHRGVFLLDNFKSKVAFAKQYGTIKGVIWHQGESNTSTSAATYKTKLTDVIDIFRTEIGDNELPFIMGELGQYTSPQDKQDKWDTFNDNLHLIANEDPNLSVVSSDGFTDIGDGTHLDSRSLREMGKRYAEEYLELTQ</sequence>
<gene>
    <name evidence="5" type="ORF">N6H18_00045</name>
</gene>
<dbReference type="PANTHER" id="PTHR31988">
    <property type="entry name" value="ESTERASE, PUTATIVE (DUF303)-RELATED"/>
    <property type="match status" value="1"/>
</dbReference>
<reference evidence="5" key="1">
    <citation type="submission" date="2022-09" db="EMBL/GenBank/DDBJ databases">
        <title>Comparative genomics and taxonomic characterization of three novel marine species of genus Reichenbachiella exhibiting antioxidant and polysaccharide degradation activities.</title>
        <authorList>
            <person name="Muhammad N."/>
            <person name="Lee Y.-J."/>
            <person name="Ko J."/>
            <person name="Kim S.-G."/>
        </authorList>
    </citation>
    <scope>NUCLEOTIDE SEQUENCE</scope>
    <source>
        <strain evidence="5">BKB1-1</strain>
    </source>
</reference>
<feature type="compositionally biased region" description="Acidic residues" evidence="2">
    <location>
        <begin position="40"/>
        <end position="81"/>
    </location>
</feature>
<feature type="chain" id="PRO_5047548387" evidence="3">
    <location>
        <begin position="26"/>
        <end position="336"/>
    </location>
</feature>
<evidence type="ECO:0000256" key="3">
    <source>
        <dbReference type="SAM" id="SignalP"/>
    </source>
</evidence>
<dbReference type="PROSITE" id="PS51257">
    <property type="entry name" value="PROKAR_LIPOPROTEIN"/>
    <property type="match status" value="1"/>
</dbReference>
<dbReference type="Proteomes" id="UP001065174">
    <property type="component" value="Chromosome"/>
</dbReference>
<feature type="signal peptide" evidence="3">
    <location>
        <begin position="1"/>
        <end position="25"/>
    </location>
</feature>
<dbReference type="InterPro" id="IPR005181">
    <property type="entry name" value="SASA"/>
</dbReference>
<dbReference type="InterPro" id="IPR052940">
    <property type="entry name" value="Carb_Esterase_6"/>
</dbReference>
<dbReference type="PANTHER" id="PTHR31988:SF19">
    <property type="entry name" value="9-O-ACETYL-N-ACETYLNEURAMINIC ACID DEACETYLASE-RELATED"/>
    <property type="match status" value="1"/>
</dbReference>
<evidence type="ECO:0000259" key="4">
    <source>
        <dbReference type="Pfam" id="PF03629"/>
    </source>
</evidence>
<evidence type="ECO:0000313" key="5">
    <source>
        <dbReference type="EMBL" id="UXP32365.1"/>
    </source>
</evidence>
<keyword evidence="1" id="KW-0378">Hydrolase</keyword>
<dbReference type="RefSeq" id="WP_262309800.1">
    <property type="nucleotide sequence ID" value="NZ_CP106679.1"/>
</dbReference>
<keyword evidence="3" id="KW-0732">Signal</keyword>
<protein>
    <submittedName>
        <fullName evidence="5">Sialate O-acetylesterase</fullName>
    </submittedName>
</protein>
<organism evidence="5 6">
    <name type="scientific">Reichenbachiella agarivorans</name>
    <dbReference type="NCBI Taxonomy" id="2979464"/>
    <lineage>
        <taxon>Bacteria</taxon>
        <taxon>Pseudomonadati</taxon>
        <taxon>Bacteroidota</taxon>
        <taxon>Cytophagia</taxon>
        <taxon>Cytophagales</taxon>
        <taxon>Reichenbachiellaceae</taxon>
        <taxon>Reichenbachiella</taxon>
    </lineage>
</organism>
<accession>A0ABY6CQQ3</accession>
<evidence type="ECO:0000313" key="6">
    <source>
        <dbReference type="Proteomes" id="UP001065174"/>
    </source>
</evidence>
<dbReference type="InterPro" id="IPR036514">
    <property type="entry name" value="SGNH_hydro_sf"/>
</dbReference>